<dbReference type="InParanoid" id="B3MEL3"/>
<dbReference type="SUPFAM" id="SSF50494">
    <property type="entry name" value="Trypsin-like serine proteases"/>
    <property type="match status" value="1"/>
</dbReference>
<feature type="chain" id="PRO_5002792704" description="Peptidase S1 domain-containing protein" evidence="8">
    <location>
        <begin position="25"/>
        <end position="363"/>
    </location>
</feature>
<keyword evidence="4 7" id="KW-0378">Hydrolase</keyword>
<dbReference type="EMBL" id="CH902619">
    <property type="protein sequence ID" value="EDV37633.1"/>
    <property type="molecule type" value="Genomic_DNA"/>
</dbReference>
<dbReference type="GO" id="GO:0035008">
    <property type="term" value="P:positive regulation of melanization defense response"/>
    <property type="evidence" value="ECO:0007669"/>
    <property type="project" value="UniProtKB-ARBA"/>
</dbReference>
<dbReference type="Gene3D" id="2.40.10.10">
    <property type="entry name" value="Trypsin-like serine proteases"/>
    <property type="match status" value="1"/>
</dbReference>
<dbReference type="InterPro" id="IPR033116">
    <property type="entry name" value="TRYPSIN_SER"/>
</dbReference>
<dbReference type="PROSITE" id="PS00134">
    <property type="entry name" value="TRYPSIN_HIS"/>
    <property type="match status" value="1"/>
</dbReference>
<dbReference type="OrthoDB" id="6339452at2759"/>
<keyword evidence="3 7" id="KW-0645">Protease</keyword>
<dbReference type="PROSITE" id="PS50240">
    <property type="entry name" value="TRYPSIN_DOM"/>
    <property type="match status" value="1"/>
</dbReference>
<evidence type="ECO:0000256" key="4">
    <source>
        <dbReference type="ARBA" id="ARBA00022801"/>
    </source>
</evidence>
<keyword evidence="11" id="KW-1185">Reference proteome</keyword>
<dbReference type="InterPro" id="IPR001314">
    <property type="entry name" value="Peptidase_S1A"/>
</dbReference>
<keyword evidence="6" id="KW-1015">Disulfide bond</keyword>
<dbReference type="HOGENOM" id="CLU_006842_0_3_1"/>
<evidence type="ECO:0000256" key="7">
    <source>
        <dbReference type="RuleBase" id="RU363034"/>
    </source>
</evidence>
<feature type="domain" description="Peptidase S1" evidence="9">
    <location>
        <begin position="106"/>
        <end position="361"/>
    </location>
</feature>
<evidence type="ECO:0000256" key="3">
    <source>
        <dbReference type="ARBA" id="ARBA00022670"/>
    </source>
</evidence>
<evidence type="ECO:0000256" key="8">
    <source>
        <dbReference type="SAM" id="SignalP"/>
    </source>
</evidence>
<dbReference type="Proteomes" id="UP000007801">
    <property type="component" value="Unassembled WGS sequence"/>
</dbReference>
<proteinExistence type="predicted"/>
<evidence type="ECO:0000259" key="9">
    <source>
        <dbReference type="PROSITE" id="PS50240"/>
    </source>
</evidence>
<dbReference type="PhylomeDB" id="B3MEL3"/>
<dbReference type="SMART" id="SM00020">
    <property type="entry name" value="Tryp_SPc"/>
    <property type="match status" value="1"/>
</dbReference>
<dbReference type="PANTHER" id="PTHR24258">
    <property type="entry name" value="SERINE PROTEASE-RELATED"/>
    <property type="match status" value="1"/>
</dbReference>
<name>B3MEL3_DROAN</name>
<evidence type="ECO:0000256" key="2">
    <source>
        <dbReference type="ARBA" id="ARBA00022525"/>
    </source>
</evidence>
<dbReference type="PROSITE" id="PS00135">
    <property type="entry name" value="TRYPSIN_SER"/>
    <property type="match status" value="1"/>
</dbReference>
<dbReference type="GO" id="GO:0005576">
    <property type="term" value="C:extracellular region"/>
    <property type="evidence" value="ECO:0007669"/>
    <property type="project" value="UniProtKB-SubCell"/>
</dbReference>
<sequence>MLVLPGIRWPLRLLLLLFSVCVMAEYCDNGTGECKELSPAECPVIFHSLHLLGSGPKYCDEFNDIVCCPIPLNQQNVQFLEGSRPSEKHCQEYNEARTACQSTPFIVGGTKASGREFPFMALIGTKRVNSSAPPNWDCGGSLIHPRFVLTAAHCLETDETKAERLDPNFDSLKFVVRLGELDYNSTTDDARIQDFRVVNYIIHPGYDDEDEERGFKNDIALIELDRSAVFTDHVAAVCLPLGSGNENSLVTAAGWGFTKEGLKSSHLLKVNLQRFSDQDCQDRLRFKIETRTQFCAGSMTSEADTCNGDSGGPIFVQHPQYPCLKQVIGVVSYGLVCGSQGLPSVYTKVHLFTEWIESIVWGE</sequence>
<comment type="subcellular location">
    <subcellularLocation>
        <location evidence="1">Secreted</location>
    </subcellularLocation>
</comment>
<feature type="signal peptide" evidence="8">
    <location>
        <begin position="1"/>
        <end position="24"/>
    </location>
</feature>
<dbReference type="eggNOG" id="KOG3627">
    <property type="taxonomic scope" value="Eukaryota"/>
</dbReference>
<dbReference type="CDD" id="cd00190">
    <property type="entry name" value="Tryp_SPc"/>
    <property type="match status" value="1"/>
</dbReference>
<dbReference type="GO" id="GO:0006508">
    <property type="term" value="P:proteolysis"/>
    <property type="evidence" value="ECO:0007669"/>
    <property type="project" value="UniProtKB-KW"/>
</dbReference>
<dbReference type="InterPro" id="IPR043504">
    <property type="entry name" value="Peptidase_S1_PA_chymotrypsin"/>
</dbReference>
<dbReference type="AlphaFoldDB" id="B3MEL3"/>
<dbReference type="Pfam" id="PF00089">
    <property type="entry name" value="Trypsin"/>
    <property type="match status" value="1"/>
</dbReference>
<evidence type="ECO:0000256" key="5">
    <source>
        <dbReference type="ARBA" id="ARBA00022825"/>
    </source>
</evidence>
<dbReference type="GO" id="GO:0160032">
    <property type="term" value="P:Toll receptor ligand protein activation cascade"/>
    <property type="evidence" value="ECO:0007669"/>
    <property type="project" value="UniProtKB-ARBA"/>
</dbReference>
<dbReference type="GeneID" id="6496393"/>
<reference evidence="10 11" key="1">
    <citation type="journal article" date="2007" name="Nature">
        <title>Evolution of genes and genomes on the Drosophila phylogeny.</title>
        <authorList>
            <consortium name="Drosophila 12 Genomes Consortium"/>
            <person name="Clark A.G."/>
            <person name="Eisen M.B."/>
            <person name="Smith D.R."/>
            <person name="Bergman C.M."/>
            <person name="Oliver B."/>
            <person name="Markow T.A."/>
            <person name="Kaufman T.C."/>
            <person name="Kellis M."/>
            <person name="Gelbart W."/>
            <person name="Iyer V.N."/>
            <person name="Pollard D.A."/>
            <person name="Sackton T.B."/>
            <person name="Larracuente A.M."/>
            <person name="Singh N.D."/>
            <person name="Abad J.P."/>
            <person name="Abt D.N."/>
            <person name="Adryan B."/>
            <person name="Aguade M."/>
            <person name="Akashi H."/>
            <person name="Anderson W.W."/>
            <person name="Aquadro C.F."/>
            <person name="Ardell D.H."/>
            <person name="Arguello R."/>
            <person name="Artieri C.G."/>
            <person name="Barbash D.A."/>
            <person name="Barker D."/>
            <person name="Barsanti P."/>
            <person name="Batterham P."/>
            <person name="Batzoglou S."/>
            <person name="Begun D."/>
            <person name="Bhutkar A."/>
            <person name="Blanco E."/>
            <person name="Bosak S.A."/>
            <person name="Bradley R.K."/>
            <person name="Brand A.D."/>
            <person name="Brent M.R."/>
            <person name="Brooks A.N."/>
            <person name="Brown R.H."/>
            <person name="Butlin R.K."/>
            <person name="Caggese C."/>
            <person name="Calvi B.R."/>
            <person name="Bernardo de Carvalho A."/>
            <person name="Caspi A."/>
            <person name="Castrezana S."/>
            <person name="Celniker S.E."/>
            <person name="Chang J.L."/>
            <person name="Chapple C."/>
            <person name="Chatterji S."/>
            <person name="Chinwalla A."/>
            <person name="Civetta A."/>
            <person name="Clifton S.W."/>
            <person name="Comeron J.M."/>
            <person name="Costello J.C."/>
            <person name="Coyne J.A."/>
            <person name="Daub J."/>
            <person name="David R.G."/>
            <person name="Delcher A.L."/>
            <person name="Delehaunty K."/>
            <person name="Do C.B."/>
            <person name="Ebling H."/>
            <person name="Edwards K."/>
            <person name="Eickbush T."/>
            <person name="Evans J.D."/>
            <person name="Filipski A."/>
            <person name="Findeiss S."/>
            <person name="Freyhult E."/>
            <person name="Fulton L."/>
            <person name="Fulton R."/>
            <person name="Garcia A.C."/>
            <person name="Gardiner A."/>
            <person name="Garfield D.A."/>
            <person name="Garvin B.E."/>
            <person name="Gibson G."/>
            <person name="Gilbert D."/>
            <person name="Gnerre S."/>
            <person name="Godfrey J."/>
            <person name="Good R."/>
            <person name="Gotea V."/>
            <person name="Gravely B."/>
            <person name="Greenberg A.J."/>
            <person name="Griffiths-Jones S."/>
            <person name="Gross S."/>
            <person name="Guigo R."/>
            <person name="Gustafson E.A."/>
            <person name="Haerty W."/>
            <person name="Hahn M.W."/>
            <person name="Halligan D.L."/>
            <person name="Halpern A.L."/>
            <person name="Halter G.M."/>
            <person name="Han M.V."/>
            <person name="Heger A."/>
            <person name="Hillier L."/>
            <person name="Hinrichs A.S."/>
            <person name="Holmes I."/>
            <person name="Hoskins R.A."/>
            <person name="Hubisz M.J."/>
            <person name="Hultmark D."/>
            <person name="Huntley M.A."/>
            <person name="Jaffe D.B."/>
            <person name="Jagadeeshan S."/>
            <person name="Jeck W.R."/>
            <person name="Johnson J."/>
            <person name="Jones C.D."/>
            <person name="Jordan W.C."/>
            <person name="Karpen G.H."/>
            <person name="Kataoka E."/>
            <person name="Keightley P.D."/>
            <person name="Kheradpour P."/>
            <person name="Kirkness E.F."/>
            <person name="Koerich L.B."/>
            <person name="Kristiansen K."/>
            <person name="Kudrna D."/>
            <person name="Kulathinal R.J."/>
            <person name="Kumar S."/>
            <person name="Kwok R."/>
            <person name="Lander E."/>
            <person name="Langley C.H."/>
            <person name="Lapoint R."/>
            <person name="Lazzaro B.P."/>
            <person name="Lee S.J."/>
            <person name="Levesque L."/>
            <person name="Li R."/>
            <person name="Lin C.F."/>
            <person name="Lin M.F."/>
            <person name="Lindblad-Toh K."/>
            <person name="Llopart A."/>
            <person name="Long M."/>
            <person name="Low L."/>
            <person name="Lozovsky E."/>
            <person name="Lu J."/>
            <person name="Luo M."/>
            <person name="Machado C.A."/>
            <person name="Makalowski W."/>
            <person name="Marzo M."/>
            <person name="Matsuda M."/>
            <person name="Matzkin L."/>
            <person name="McAllister B."/>
            <person name="McBride C.S."/>
            <person name="McKernan B."/>
            <person name="McKernan K."/>
            <person name="Mendez-Lago M."/>
            <person name="Minx P."/>
            <person name="Mollenhauer M.U."/>
            <person name="Montooth K."/>
            <person name="Mount S.M."/>
            <person name="Mu X."/>
            <person name="Myers E."/>
            <person name="Negre B."/>
            <person name="Newfeld S."/>
            <person name="Nielsen R."/>
            <person name="Noor M.A."/>
            <person name="O'Grady P."/>
            <person name="Pachter L."/>
            <person name="Papaceit M."/>
            <person name="Parisi M.J."/>
            <person name="Parisi M."/>
            <person name="Parts L."/>
            <person name="Pedersen J.S."/>
            <person name="Pesole G."/>
            <person name="Phillippy A.M."/>
            <person name="Ponting C.P."/>
            <person name="Pop M."/>
            <person name="Porcelli D."/>
            <person name="Powell J.R."/>
            <person name="Prohaska S."/>
            <person name="Pruitt K."/>
            <person name="Puig M."/>
            <person name="Quesneville H."/>
            <person name="Ram K.R."/>
            <person name="Rand D."/>
            <person name="Rasmussen M.D."/>
            <person name="Reed L.K."/>
            <person name="Reenan R."/>
            <person name="Reily A."/>
            <person name="Remington K.A."/>
            <person name="Rieger T.T."/>
            <person name="Ritchie M.G."/>
            <person name="Robin C."/>
            <person name="Rogers Y.H."/>
            <person name="Rohde C."/>
            <person name="Rozas J."/>
            <person name="Rubenfield M.J."/>
            <person name="Ruiz A."/>
            <person name="Russo S."/>
            <person name="Salzberg S.L."/>
            <person name="Sanchez-Gracia A."/>
            <person name="Saranga D.J."/>
            <person name="Sato H."/>
            <person name="Schaeffer S.W."/>
            <person name="Schatz M.C."/>
            <person name="Schlenke T."/>
            <person name="Schwartz R."/>
            <person name="Segarra C."/>
            <person name="Singh R.S."/>
            <person name="Sirot L."/>
            <person name="Sirota M."/>
            <person name="Sisneros N.B."/>
            <person name="Smith C.D."/>
            <person name="Smith T.F."/>
            <person name="Spieth J."/>
            <person name="Stage D.E."/>
            <person name="Stark A."/>
            <person name="Stephan W."/>
            <person name="Strausberg R.L."/>
            <person name="Strempel S."/>
            <person name="Sturgill D."/>
            <person name="Sutton G."/>
            <person name="Sutton G.G."/>
            <person name="Tao W."/>
            <person name="Teichmann S."/>
            <person name="Tobari Y.N."/>
            <person name="Tomimura Y."/>
            <person name="Tsolas J.M."/>
            <person name="Valente V.L."/>
            <person name="Venter E."/>
            <person name="Venter J.C."/>
            <person name="Vicario S."/>
            <person name="Vieira F.G."/>
            <person name="Vilella A.J."/>
            <person name="Villasante A."/>
            <person name="Walenz B."/>
            <person name="Wang J."/>
            <person name="Wasserman M."/>
            <person name="Watts T."/>
            <person name="Wilson D."/>
            <person name="Wilson R.K."/>
            <person name="Wing R.A."/>
            <person name="Wolfner M.F."/>
            <person name="Wong A."/>
            <person name="Wong G.K."/>
            <person name="Wu C.I."/>
            <person name="Wu G."/>
            <person name="Yamamoto D."/>
            <person name="Yang H.P."/>
            <person name="Yang S.P."/>
            <person name="Yorke J.A."/>
            <person name="Yoshida K."/>
            <person name="Zdobnov E."/>
            <person name="Zhang P."/>
            <person name="Zhang Y."/>
            <person name="Zimin A.V."/>
            <person name="Baldwin J."/>
            <person name="Abdouelleil A."/>
            <person name="Abdulkadir J."/>
            <person name="Abebe A."/>
            <person name="Abera B."/>
            <person name="Abreu J."/>
            <person name="Acer S.C."/>
            <person name="Aftuck L."/>
            <person name="Alexander A."/>
            <person name="An P."/>
            <person name="Anderson E."/>
            <person name="Anderson S."/>
            <person name="Arachi H."/>
            <person name="Azer M."/>
            <person name="Bachantsang P."/>
            <person name="Barry A."/>
            <person name="Bayul T."/>
            <person name="Berlin A."/>
            <person name="Bessette D."/>
            <person name="Bloom T."/>
            <person name="Blye J."/>
            <person name="Boguslavskiy L."/>
            <person name="Bonnet C."/>
            <person name="Boukhgalter B."/>
            <person name="Bourzgui I."/>
            <person name="Brown A."/>
            <person name="Cahill P."/>
            <person name="Channer S."/>
            <person name="Cheshatsang Y."/>
            <person name="Chuda L."/>
            <person name="Citroen M."/>
            <person name="Collymore A."/>
            <person name="Cooke P."/>
            <person name="Costello M."/>
            <person name="D'Aco K."/>
            <person name="Daza R."/>
            <person name="De Haan G."/>
            <person name="DeGray S."/>
            <person name="DeMaso C."/>
            <person name="Dhargay N."/>
            <person name="Dooley K."/>
            <person name="Dooley E."/>
            <person name="Doricent M."/>
            <person name="Dorje P."/>
            <person name="Dorjee K."/>
            <person name="Dupes A."/>
            <person name="Elong R."/>
            <person name="Falk J."/>
            <person name="Farina A."/>
            <person name="Faro S."/>
            <person name="Ferguson D."/>
            <person name="Fisher S."/>
            <person name="Foley C.D."/>
            <person name="Franke A."/>
            <person name="Friedrich D."/>
            <person name="Gadbois L."/>
            <person name="Gearin G."/>
            <person name="Gearin C.R."/>
            <person name="Giannoukos G."/>
            <person name="Goode T."/>
            <person name="Graham J."/>
            <person name="Grandbois E."/>
            <person name="Grewal S."/>
            <person name="Gyaltsen K."/>
            <person name="Hafez N."/>
            <person name="Hagos B."/>
            <person name="Hall J."/>
            <person name="Henson C."/>
            <person name="Hollinger A."/>
            <person name="Honan T."/>
            <person name="Huard M.D."/>
            <person name="Hughes L."/>
            <person name="Hurhula B."/>
            <person name="Husby M.E."/>
            <person name="Kamat A."/>
            <person name="Kanga B."/>
            <person name="Kashin S."/>
            <person name="Khazanovich D."/>
            <person name="Kisner P."/>
            <person name="Lance K."/>
            <person name="Lara M."/>
            <person name="Lee W."/>
            <person name="Lennon N."/>
            <person name="Letendre F."/>
            <person name="LeVine R."/>
            <person name="Lipovsky A."/>
            <person name="Liu X."/>
            <person name="Liu J."/>
            <person name="Liu S."/>
            <person name="Lokyitsang T."/>
            <person name="Lokyitsang Y."/>
            <person name="Lubonja R."/>
            <person name="Lui A."/>
            <person name="MacDonald P."/>
            <person name="Magnisalis V."/>
            <person name="Maru K."/>
            <person name="Matthews C."/>
            <person name="McCusker W."/>
            <person name="McDonough S."/>
            <person name="Mehta T."/>
            <person name="Meldrim J."/>
            <person name="Meneus L."/>
            <person name="Mihai O."/>
            <person name="Mihalev A."/>
            <person name="Mihova T."/>
            <person name="Mittelman R."/>
            <person name="Mlenga V."/>
            <person name="Montmayeur A."/>
            <person name="Mulrain L."/>
            <person name="Navidi A."/>
            <person name="Naylor J."/>
            <person name="Negash T."/>
            <person name="Nguyen T."/>
            <person name="Nguyen N."/>
            <person name="Nicol R."/>
            <person name="Norbu C."/>
            <person name="Norbu N."/>
            <person name="Novod N."/>
            <person name="O'Neill B."/>
            <person name="Osman S."/>
            <person name="Markiewicz E."/>
            <person name="Oyono O.L."/>
            <person name="Patti C."/>
            <person name="Phunkhang P."/>
            <person name="Pierre F."/>
            <person name="Priest M."/>
            <person name="Raghuraman S."/>
            <person name="Rege F."/>
            <person name="Reyes R."/>
            <person name="Rise C."/>
            <person name="Rogov P."/>
            <person name="Ross K."/>
            <person name="Ryan E."/>
            <person name="Settipalli S."/>
            <person name="Shea T."/>
            <person name="Sherpa N."/>
            <person name="Shi L."/>
            <person name="Shih D."/>
            <person name="Sparrow T."/>
            <person name="Spaulding J."/>
            <person name="Stalker J."/>
            <person name="Stange-Thomann N."/>
            <person name="Stavropoulos S."/>
            <person name="Stone C."/>
            <person name="Strader C."/>
            <person name="Tesfaye S."/>
            <person name="Thomson T."/>
            <person name="Thoulutsang Y."/>
            <person name="Thoulutsang D."/>
            <person name="Topham K."/>
            <person name="Topping I."/>
            <person name="Tsamla T."/>
            <person name="Vassiliev H."/>
            <person name="Vo A."/>
            <person name="Wangchuk T."/>
            <person name="Wangdi T."/>
            <person name="Weiand M."/>
            <person name="Wilkinson J."/>
            <person name="Wilson A."/>
            <person name="Yadav S."/>
            <person name="Young G."/>
            <person name="Yu Q."/>
            <person name="Zembek L."/>
            <person name="Zhong D."/>
            <person name="Zimmer A."/>
            <person name="Zwirko Z."/>
            <person name="Jaffe D.B."/>
            <person name="Alvarez P."/>
            <person name="Brockman W."/>
            <person name="Butler J."/>
            <person name="Chin C."/>
            <person name="Gnerre S."/>
            <person name="Grabherr M."/>
            <person name="Kleber M."/>
            <person name="Mauceli E."/>
            <person name="MacCallum I."/>
        </authorList>
    </citation>
    <scope>NUCLEOTIDE SEQUENCE [LARGE SCALE GENOMIC DNA]</scope>
    <source>
        <strain evidence="11">Tucson 14024-0371.13</strain>
    </source>
</reference>
<dbReference type="OMA" id="DINWDCG"/>
<evidence type="ECO:0000313" key="10">
    <source>
        <dbReference type="EMBL" id="EDV37633.1"/>
    </source>
</evidence>
<organism evidence="10 11">
    <name type="scientific">Drosophila ananassae</name>
    <name type="common">Fruit fly</name>
    <dbReference type="NCBI Taxonomy" id="7217"/>
    <lineage>
        <taxon>Eukaryota</taxon>
        <taxon>Metazoa</taxon>
        <taxon>Ecdysozoa</taxon>
        <taxon>Arthropoda</taxon>
        <taxon>Hexapoda</taxon>
        <taxon>Insecta</taxon>
        <taxon>Pterygota</taxon>
        <taxon>Neoptera</taxon>
        <taxon>Endopterygota</taxon>
        <taxon>Diptera</taxon>
        <taxon>Brachycera</taxon>
        <taxon>Muscomorpha</taxon>
        <taxon>Ephydroidea</taxon>
        <taxon>Drosophilidae</taxon>
        <taxon>Drosophila</taxon>
        <taxon>Sophophora</taxon>
    </lineage>
</organism>
<dbReference type="MEROPS" id="S01.B30"/>
<dbReference type="PRINTS" id="PR00722">
    <property type="entry name" value="CHYMOTRYPSIN"/>
</dbReference>
<keyword evidence="5 7" id="KW-0720">Serine protease</keyword>
<keyword evidence="2" id="KW-0964">Secreted</keyword>
<dbReference type="KEGG" id="dan:6496393"/>
<evidence type="ECO:0000313" key="11">
    <source>
        <dbReference type="Proteomes" id="UP000007801"/>
    </source>
</evidence>
<dbReference type="SMR" id="B3MEL3"/>
<dbReference type="FunCoup" id="B3MEL3">
    <property type="interactions" value="5"/>
</dbReference>
<evidence type="ECO:0000256" key="1">
    <source>
        <dbReference type="ARBA" id="ARBA00004613"/>
    </source>
</evidence>
<dbReference type="FunFam" id="2.40.10.10:FF:000015">
    <property type="entry name" value="Atrial natriuretic peptide-converting enzyme"/>
    <property type="match status" value="1"/>
</dbReference>
<dbReference type="GO" id="GO:0004252">
    <property type="term" value="F:serine-type endopeptidase activity"/>
    <property type="evidence" value="ECO:0007669"/>
    <property type="project" value="InterPro"/>
</dbReference>
<gene>
    <name evidence="10" type="primary">Dana\GF13554</name>
    <name evidence="10" type="synonym">dana_GLEANR_13567</name>
    <name evidence="10" type="ORF">GF13554</name>
</gene>
<protein>
    <recommendedName>
        <fullName evidence="9">Peptidase S1 domain-containing protein</fullName>
    </recommendedName>
</protein>
<accession>B3MEL3</accession>
<keyword evidence="8" id="KW-0732">Signal</keyword>
<dbReference type="STRING" id="7217.B3MEL3"/>
<dbReference type="InterPro" id="IPR018114">
    <property type="entry name" value="TRYPSIN_HIS"/>
</dbReference>
<dbReference type="InterPro" id="IPR009003">
    <property type="entry name" value="Peptidase_S1_PA"/>
</dbReference>
<dbReference type="GO" id="GO:0050832">
    <property type="term" value="P:defense response to fungus"/>
    <property type="evidence" value="ECO:0007669"/>
    <property type="project" value="UniProtKB-ARBA"/>
</dbReference>
<dbReference type="PANTHER" id="PTHR24258:SF136">
    <property type="entry name" value="GH06673P-RELATED"/>
    <property type="match status" value="1"/>
</dbReference>
<dbReference type="InterPro" id="IPR001254">
    <property type="entry name" value="Trypsin_dom"/>
</dbReference>
<evidence type="ECO:0000256" key="6">
    <source>
        <dbReference type="ARBA" id="ARBA00023157"/>
    </source>
</evidence>